<evidence type="ECO:0000256" key="3">
    <source>
        <dbReference type="ARBA" id="ARBA00022515"/>
    </source>
</evidence>
<evidence type="ECO:0000256" key="8">
    <source>
        <dbReference type="HAMAP-Rule" id="MF_00701"/>
    </source>
</evidence>
<evidence type="ECO:0000256" key="6">
    <source>
        <dbReference type="ARBA" id="ARBA00023004"/>
    </source>
</evidence>
<sequence>MDVLDAKYPFFASAREAVADAAVSLPELVGADAPAVERARERVERALLDGTIESESGPFPADSAYDTQAELLSYPIARILVSLLDSEPAIEKYAAAEAATAMDRIREDLATDDELQSVSTPTVSLADVLTEFDLDDAVRSEATASIGGNGIGGGGVGGNGIGGGASEGMSGGNTGSTGNHYRIAVGSYLDLTSPAWGESWRLVNRALADGAVRLSRDDLLRAIESAVEDRVREGLPFELADDSEIAAELESGVADLKRLLSERTYAGPIDVVAPDLFPPCMTNLIEKAERDAELSPPESFALMAFLVGIGMTPDEVVAFCADTSLDAEGIRYQTEYLRDDRGTQYPPPTCETLANYGICHNENDHMKVAADPLAYYEKRVAAADEITDWREQHEGDGDGDDESSRDEAGGDVGENDLTDR</sequence>
<comment type="cofactor">
    <cofactor evidence="1">
        <name>[4Fe-4S] cluster</name>
        <dbReference type="ChEBI" id="CHEBI:49883"/>
    </cofactor>
</comment>
<proteinExistence type="inferred from homology"/>
<protein>
    <recommendedName>
        <fullName evidence="8">DNA primase large subunit PriL</fullName>
    </recommendedName>
</protein>
<dbReference type="EMBL" id="JBHUDB010000001">
    <property type="protein sequence ID" value="MFD1569710.1"/>
    <property type="molecule type" value="Genomic_DNA"/>
</dbReference>
<evidence type="ECO:0000256" key="1">
    <source>
        <dbReference type="ARBA" id="ARBA00001966"/>
    </source>
</evidence>
<comment type="subunit">
    <text evidence="8">Heterodimer of a small subunit (PriS) and a large subunit (PriL).</text>
</comment>
<keyword evidence="5" id="KW-0479">Metal-binding</keyword>
<keyword evidence="7" id="KW-0411">Iron-sulfur</keyword>
<dbReference type="RefSeq" id="WP_256417529.1">
    <property type="nucleotide sequence ID" value="NZ_JANHDL010000002.1"/>
</dbReference>
<keyword evidence="6" id="KW-0408">Iron</keyword>
<feature type="compositionally biased region" description="Basic and acidic residues" evidence="9">
    <location>
        <begin position="386"/>
        <end position="396"/>
    </location>
</feature>
<dbReference type="SUPFAM" id="SSF140914">
    <property type="entry name" value="PriB N-terminal domain-like"/>
    <property type="match status" value="2"/>
</dbReference>
<dbReference type="Pfam" id="PF26466">
    <property type="entry name" value="DNA_primase_lrg_N"/>
    <property type="match status" value="1"/>
</dbReference>
<keyword evidence="4 8" id="KW-0235">DNA replication</keyword>
<dbReference type="HAMAP" id="MF_00701">
    <property type="entry name" value="DNA_primase_lrg_arc"/>
    <property type="match status" value="1"/>
</dbReference>
<comment type="caution">
    <text evidence="11">The sequence shown here is derived from an EMBL/GenBank/DDBJ whole genome shotgun (WGS) entry which is preliminary data.</text>
</comment>
<keyword evidence="12" id="KW-1185">Reference proteome</keyword>
<dbReference type="InterPro" id="IPR058560">
    <property type="entry name" value="DNA_primase_C"/>
</dbReference>
<evidence type="ECO:0000256" key="7">
    <source>
        <dbReference type="ARBA" id="ARBA00023014"/>
    </source>
</evidence>
<evidence type="ECO:0000313" key="12">
    <source>
        <dbReference type="Proteomes" id="UP001597185"/>
    </source>
</evidence>
<feature type="region of interest" description="Disordered" evidence="9">
    <location>
        <begin position="386"/>
        <end position="420"/>
    </location>
</feature>
<evidence type="ECO:0000256" key="2">
    <source>
        <dbReference type="ARBA" id="ARBA00022485"/>
    </source>
</evidence>
<accession>A0ABD6BXZ6</accession>
<keyword evidence="2" id="KW-0004">4Fe-4S</keyword>
<evidence type="ECO:0000256" key="5">
    <source>
        <dbReference type="ARBA" id="ARBA00022723"/>
    </source>
</evidence>
<name>A0ABD6BXZ6_9EURY</name>
<dbReference type="GO" id="GO:0046872">
    <property type="term" value="F:metal ion binding"/>
    <property type="evidence" value="ECO:0007669"/>
    <property type="project" value="UniProtKB-KW"/>
</dbReference>
<evidence type="ECO:0000313" key="11">
    <source>
        <dbReference type="EMBL" id="MFD1569710.1"/>
    </source>
</evidence>
<comment type="function">
    <text evidence="8">Regulatory subunit of DNA primase, an RNA polymerase that catalyzes the synthesis of short RNA molecules used as primers for DNA polymerase during DNA replication. Stabilizes and modulates the activity of the small subunit, increasing the rate of DNA synthesis, and conferring RNA synthesis capability. The DNA polymerase activity may enable DNA primase to also catalyze primer extension after primer synthesis. May also play a role in DNA repair.</text>
</comment>
<dbReference type="AlphaFoldDB" id="A0ABD6BXZ6"/>
<dbReference type="GO" id="GO:0006269">
    <property type="term" value="P:DNA replication, synthesis of primer"/>
    <property type="evidence" value="ECO:0007669"/>
    <property type="project" value="UniProtKB-UniRule"/>
</dbReference>
<comment type="similarity">
    <text evidence="8">Belongs to the eukaryotic-type primase large subunit family.</text>
</comment>
<evidence type="ECO:0000256" key="9">
    <source>
        <dbReference type="SAM" id="MobiDB-lite"/>
    </source>
</evidence>
<gene>
    <name evidence="8" type="primary">priL</name>
    <name evidence="11" type="ORF">ACFR9T_03750</name>
</gene>
<feature type="domain" description="DNA primase large subunit C-terminal" evidence="10">
    <location>
        <begin position="272"/>
        <end position="388"/>
    </location>
</feature>
<organism evidence="11 12">
    <name type="scientific">Halorubrum laminariae</name>
    <dbReference type="NCBI Taxonomy" id="1433523"/>
    <lineage>
        <taxon>Archaea</taxon>
        <taxon>Methanobacteriati</taxon>
        <taxon>Methanobacteriota</taxon>
        <taxon>Stenosarchaea group</taxon>
        <taxon>Halobacteria</taxon>
        <taxon>Halobacteriales</taxon>
        <taxon>Haloferacaceae</taxon>
        <taxon>Halorubrum</taxon>
    </lineage>
</organism>
<keyword evidence="3 8" id="KW-0639">Primosome</keyword>
<dbReference type="Proteomes" id="UP001597185">
    <property type="component" value="Unassembled WGS sequence"/>
</dbReference>
<dbReference type="CDD" id="cd06560">
    <property type="entry name" value="PriL"/>
    <property type="match status" value="1"/>
</dbReference>
<dbReference type="Pfam" id="PF04104">
    <property type="entry name" value="DNA_primase_lrg"/>
    <property type="match status" value="1"/>
</dbReference>
<dbReference type="GO" id="GO:0051539">
    <property type="term" value="F:4 iron, 4 sulfur cluster binding"/>
    <property type="evidence" value="ECO:0007669"/>
    <property type="project" value="UniProtKB-KW"/>
</dbReference>
<evidence type="ECO:0000256" key="4">
    <source>
        <dbReference type="ARBA" id="ARBA00022705"/>
    </source>
</evidence>
<dbReference type="InterPro" id="IPR023642">
    <property type="entry name" value="DNA_primase_lsu_PriL"/>
</dbReference>
<comment type="caution">
    <text evidence="8">Lacks conserved residue(s) required for the propagation of feature annotation.</text>
</comment>
<dbReference type="GO" id="GO:1990077">
    <property type="term" value="C:primosome complex"/>
    <property type="evidence" value="ECO:0007669"/>
    <property type="project" value="UniProtKB-KW"/>
</dbReference>
<evidence type="ECO:0000259" key="10">
    <source>
        <dbReference type="Pfam" id="PF04104"/>
    </source>
</evidence>
<reference evidence="11 12" key="1">
    <citation type="journal article" date="2019" name="Int. J. Syst. Evol. Microbiol.">
        <title>The Global Catalogue of Microorganisms (GCM) 10K type strain sequencing project: providing services to taxonomists for standard genome sequencing and annotation.</title>
        <authorList>
            <consortium name="The Broad Institute Genomics Platform"/>
            <consortium name="The Broad Institute Genome Sequencing Center for Infectious Disease"/>
            <person name="Wu L."/>
            <person name="Ma J."/>
        </authorList>
    </citation>
    <scope>NUCLEOTIDE SEQUENCE [LARGE SCALE GENOMIC DNA]</scope>
    <source>
        <strain evidence="11 12">CGMCC 1.12689</strain>
    </source>
</reference>